<dbReference type="InterPro" id="IPR019734">
    <property type="entry name" value="TPR_rpt"/>
</dbReference>
<reference evidence="3" key="1">
    <citation type="submission" date="2021-01" db="EMBL/GenBank/DDBJ databases">
        <title>Whole genome shotgun sequence of Virgisporangium aliadipatigenens NBRC 105644.</title>
        <authorList>
            <person name="Komaki H."/>
            <person name="Tamura T."/>
        </authorList>
    </citation>
    <scope>NUCLEOTIDE SEQUENCE</scope>
    <source>
        <strain evidence="3">NBRC 105644</strain>
    </source>
</reference>
<dbReference type="Pfam" id="PF13191">
    <property type="entry name" value="AAA_16"/>
    <property type="match status" value="1"/>
</dbReference>
<dbReference type="SUPFAM" id="SSF52540">
    <property type="entry name" value="P-loop containing nucleoside triphosphate hydrolases"/>
    <property type="match status" value="1"/>
</dbReference>
<dbReference type="PRINTS" id="PR00364">
    <property type="entry name" value="DISEASERSIST"/>
</dbReference>
<dbReference type="InterPro" id="IPR010982">
    <property type="entry name" value="Lambda_DNA-bd_dom_sf"/>
</dbReference>
<evidence type="ECO:0000259" key="2">
    <source>
        <dbReference type="PROSITE" id="PS50943"/>
    </source>
</evidence>
<dbReference type="SMART" id="SM00028">
    <property type="entry name" value="TPR"/>
    <property type="match status" value="4"/>
</dbReference>
<dbReference type="SUPFAM" id="SSF47413">
    <property type="entry name" value="lambda repressor-like DNA-binding domains"/>
    <property type="match status" value="1"/>
</dbReference>
<dbReference type="InterPro" id="IPR027417">
    <property type="entry name" value="P-loop_NTPase"/>
</dbReference>
<dbReference type="SUPFAM" id="SSF48452">
    <property type="entry name" value="TPR-like"/>
    <property type="match status" value="1"/>
</dbReference>
<gene>
    <name evidence="3" type="ORF">Val02_33660</name>
</gene>
<dbReference type="Proteomes" id="UP000619260">
    <property type="component" value="Unassembled WGS sequence"/>
</dbReference>
<evidence type="ECO:0000256" key="1">
    <source>
        <dbReference type="SAM" id="MobiDB-lite"/>
    </source>
</evidence>
<sequence>MTQEQLADRSGVSSRTIGDLEGGRVNRPHRSTVALLADALGLAGADRAAFERSAHDAAWADEAQHPVPRALPRAPAPFVGRDDEVDALDAAHERAAGAPVVIAGMAGIGKSALAVHWAHRIAAKYPDGQLFVDLRGYDPNRAPLTPQEAVGQLLTQLEGPDSTLPSGFDEQVARYRSRLAGTRTLVLLDNAASSDQVRPLLPGNDACAVVVTGRVRLDGLVALDGARTVSLRPLTHTASVALIRAVAGTADDEDVDQLASLCGYLPLALRVAAARLAADHEPAAALVSGDLGALAVEDDNVGAVFDTTYRALSPELRHTLALLGLPPGDSLSLEAIAALVGTDHATARERVLALCDSYLLGEARPGRYGMHDLVVLYARRLAGGLPEPERRAALRRLLDFYVTTALAADTRLRVRPRPFEFEPAATSLPPVLPDRASAMAWFADEYPTIVALLHHARTDGGGAGGWGAGAWRLTYAMNPFVDRRFLFAEWIPLLEEAVRAVAAEEQPPLVRCAMLNLLGIAHGQLGRHEEALPRFEESLRLCDPDNLPRRAAYLTNIGTTHSAIGDHDRAIQAHRAALLLRQQVKDPRGEAYSLLGMAESYRRAGLYADAFRTVDLAMESSEQRGDRETQSLVWRCRAETAEAAGDPEAARISYERWLATAEALADRSDIALAHHGLGRMSAATDPARARVHLRYAHRILTEIGHPLADEVAATLRGVVTR</sequence>
<dbReference type="Pfam" id="PF13560">
    <property type="entry name" value="HTH_31"/>
    <property type="match status" value="1"/>
</dbReference>
<comment type="caution">
    <text evidence="3">The sequence shown here is derived from an EMBL/GenBank/DDBJ whole genome shotgun (WGS) entry which is preliminary data.</text>
</comment>
<dbReference type="Gene3D" id="3.40.50.300">
    <property type="entry name" value="P-loop containing nucleotide triphosphate hydrolases"/>
    <property type="match status" value="1"/>
</dbReference>
<dbReference type="CDD" id="cd00093">
    <property type="entry name" value="HTH_XRE"/>
    <property type="match status" value="1"/>
</dbReference>
<dbReference type="InterPro" id="IPR001387">
    <property type="entry name" value="Cro/C1-type_HTH"/>
</dbReference>
<dbReference type="AlphaFoldDB" id="A0A8J4DPZ1"/>
<dbReference type="GO" id="GO:0003677">
    <property type="term" value="F:DNA binding"/>
    <property type="evidence" value="ECO:0007669"/>
    <property type="project" value="InterPro"/>
</dbReference>
<dbReference type="InterPro" id="IPR041664">
    <property type="entry name" value="AAA_16"/>
</dbReference>
<organism evidence="3 4">
    <name type="scientific">Virgisporangium aliadipatigenens</name>
    <dbReference type="NCBI Taxonomy" id="741659"/>
    <lineage>
        <taxon>Bacteria</taxon>
        <taxon>Bacillati</taxon>
        <taxon>Actinomycetota</taxon>
        <taxon>Actinomycetes</taxon>
        <taxon>Micromonosporales</taxon>
        <taxon>Micromonosporaceae</taxon>
        <taxon>Virgisporangium</taxon>
    </lineage>
</organism>
<dbReference type="EMBL" id="BOPF01000010">
    <property type="protein sequence ID" value="GIJ46480.1"/>
    <property type="molecule type" value="Genomic_DNA"/>
</dbReference>
<keyword evidence="4" id="KW-1185">Reference proteome</keyword>
<feature type="domain" description="HTH cro/C1-type" evidence="2">
    <location>
        <begin position="1"/>
        <end position="47"/>
    </location>
</feature>
<feature type="region of interest" description="Disordered" evidence="1">
    <location>
        <begin position="1"/>
        <end position="25"/>
    </location>
</feature>
<dbReference type="PANTHER" id="PTHR47691:SF3">
    <property type="entry name" value="HTH-TYPE TRANSCRIPTIONAL REGULATOR RV0890C-RELATED"/>
    <property type="match status" value="1"/>
</dbReference>
<dbReference type="Gene3D" id="1.25.40.10">
    <property type="entry name" value="Tetratricopeptide repeat domain"/>
    <property type="match status" value="2"/>
</dbReference>
<evidence type="ECO:0000313" key="3">
    <source>
        <dbReference type="EMBL" id="GIJ46480.1"/>
    </source>
</evidence>
<name>A0A8J4DPZ1_9ACTN</name>
<dbReference type="PANTHER" id="PTHR47691">
    <property type="entry name" value="REGULATOR-RELATED"/>
    <property type="match status" value="1"/>
</dbReference>
<dbReference type="Pfam" id="PF13424">
    <property type="entry name" value="TPR_12"/>
    <property type="match status" value="1"/>
</dbReference>
<accession>A0A8J4DPZ1</accession>
<protein>
    <recommendedName>
        <fullName evidence="2">HTH cro/C1-type domain-containing protein</fullName>
    </recommendedName>
</protein>
<dbReference type="PROSITE" id="PS50943">
    <property type="entry name" value="HTH_CROC1"/>
    <property type="match status" value="1"/>
</dbReference>
<dbReference type="Gene3D" id="1.10.260.40">
    <property type="entry name" value="lambda repressor-like DNA-binding domains"/>
    <property type="match status" value="1"/>
</dbReference>
<feature type="compositionally biased region" description="Polar residues" evidence="1">
    <location>
        <begin position="1"/>
        <end position="16"/>
    </location>
</feature>
<dbReference type="InterPro" id="IPR011990">
    <property type="entry name" value="TPR-like_helical_dom_sf"/>
</dbReference>
<evidence type="ECO:0000313" key="4">
    <source>
        <dbReference type="Proteomes" id="UP000619260"/>
    </source>
</evidence>
<proteinExistence type="predicted"/>